<dbReference type="RefSeq" id="WP_211549360.1">
    <property type="nucleotide sequence ID" value="NZ_JAGTUF010000011.1"/>
</dbReference>
<organism evidence="7 8">
    <name type="scientific">Magnetospirillum sulfuroxidans</name>
    <dbReference type="NCBI Taxonomy" id="611300"/>
    <lineage>
        <taxon>Bacteria</taxon>
        <taxon>Pseudomonadati</taxon>
        <taxon>Pseudomonadota</taxon>
        <taxon>Alphaproteobacteria</taxon>
        <taxon>Rhodospirillales</taxon>
        <taxon>Rhodospirillaceae</taxon>
        <taxon>Magnetospirillum</taxon>
    </lineage>
</organism>
<dbReference type="EMBL" id="JAGTUF010000011">
    <property type="protein sequence ID" value="MBR9972526.1"/>
    <property type="molecule type" value="Genomic_DNA"/>
</dbReference>
<keyword evidence="8" id="KW-1185">Reference proteome</keyword>
<dbReference type="CDD" id="cd00433">
    <property type="entry name" value="Peptidase_M17"/>
    <property type="match status" value="1"/>
</dbReference>
<dbReference type="Gene3D" id="3.40.220.10">
    <property type="entry name" value="Leucine Aminopeptidase, subunit E, domain 1"/>
    <property type="match status" value="1"/>
</dbReference>
<keyword evidence="5" id="KW-0464">Manganese</keyword>
<evidence type="ECO:0000256" key="4">
    <source>
        <dbReference type="ARBA" id="ARBA00022801"/>
    </source>
</evidence>
<accession>A0ABS5IE29</accession>
<dbReference type="PANTHER" id="PTHR11963">
    <property type="entry name" value="LEUCINE AMINOPEPTIDASE-RELATED"/>
    <property type="match status" value="1"/>
</dbReference>
<dbReference type="PANTHER" id="PTHR11963:SF20">
    <property type="entry name" value="PEPTIDASE B"/>
    <property type="match status" value="1"/>
</dbReference>
<keyword evidence="2 7" id="KW-0031">Aminopeptidase</keyword>
<comment type="caution">
    <text evidence="7">The sequence shown here is derived from an EMBL/GenBank/DDBJ whole genome shotgun (WGS) entry which is preliminary data.</text>
</comment>
<keyword evidence="3" id="KW-0645">Protease</keyword>
<gene>
    <name evidence="7" type="ORF">KEC16_12450</name>
</gene>
<name>A0ABS5IE29_9PROT</name>
<dbReference type="PRINTS" id="PR00481">
    <property type="entry name" value="LAMNOPPTDASE"/>
</dbReference>
<proteinExistence type="inferred from homology"/>
<dbReference type="Gene3D" id="3.40.630.10">
    <property type="entry name" value="Zn peptidases"/>
    <property type="match status" value="1"/>
</dbReference>
<evidence type="ECO:0000313" key="8">
    <source>
        <dbReference type="Proteomes" id="UP000680714"/>
    </source>
</evidence>
<protein>
    <submittedName>
        <fullName evidence="7">Leucyl aminopeptidase family protein</fullName>
    </submittedName>
</protein>
<feature type="domain" description="Cytosol aminopeptidase" evidence="6">
    <location>
        <begin position="310"/>
        <end position="317"/>
    </location>
</feature>
<dbReference type="Pfam" id="PF21337">
    <property type="entry name" value="Peptidase_M17_N_1"/>
    <property type="match status" value="1"/>
</dbReference>
<evidence type="ECO:0000256" key="1">
    <source>
        <dbReference type="ARBA" id="ARBA00009528"/>
    </source>
</evidence>
<dbReference type="PROSITE" id="PS00631">
    <property type="entry name" value="CYTOSOL_AP"/>
    <property type="match status" value="1"/>
</dbReference>
<sequence>MAVLEHLVEWEAGTIGLIPVKKSGLETWLASQPQAGRAWIAANNFTAEPGQSVTMPGLNGEIAAIVVGMAEDDDPWAFSALPAKLAPGTYAVAGALAPRQAGWAALSWALATYSFGRYKSRPERDWPRLVWPEHAPRDWVLNTWRATTLVRDLINTPAADLGPAELATAAEILAAEYGATVKVIVGDGLIAENYPAIHAVGRAAAAQRQPRLVDLVWGKADAPKLTLVGKGVCFDSGGLDLKSSGNMKLMKKDMGGAAHVLGLALMIMAAKLPLRLRVLIPAVENVVSADAMRPGDVLPTRKGLSVEIGNTDAEGRLILADALAEAAREKPDLLIDMATLTGAARTALGTEIAALFCNDDGLAGDIARAGEAWADPVWRLPLHRPYRRLLDSKVADLNNVSDGPYAGAITAALFLAEFVGPGIPWAHFDIMAWNTASRPGRPDGGEAMALRALYAVIMQRFGTNP</sequence>
<dbReference type="InterPro" id="IPR011356">
    <property type="entry name" value="Leucine_aapep/pepB"/>
</dbReference>
<dbReference type="GO" id="GO:0004177">
    <property type="term" value="F:aminopeptidase activity"/>
    <property type="evidence" value="ECO:0007669"/>
    <property type="project" value="UniProtKB-KW"/>
</dbReference>
<dbReference type="InterPro" id="IPR048816">
    <property type="entry name" value="Peptidase_M17_N_1"/>
</dbReference>
<dbReference type="Proteomes" id="UP000680714">
    <property type="component" value="Unassembled WGS sequence"/>
</dbReference>
<dbReference type="InterPro" id="IPR000819">
    <property type="entry name" value="Peptidase_M17_C"/>
</dbReference>
<dbReference type="SUPFAM" id="SSF53187">
    <property type="entry name" value="Zn-dependent exopeptidases"/>
    <property type="match status" value="1"/>
</dbReference>
<comment type="similarity">
    <text evidence="1">Belongs to the peptidase M17 family.</text>
</comment>
<evidence type="ECO:0000256" key="2">
    <source>
        <dbReference type="ARBA" id="ARBA00022438"/>
    </source>
</evidence>
<dbReference type="InterPro" id="IPR043472">
    <property type="entry name" value="Macro_dom-like"/>
</dbReference>
<reference evidence="7 8" key="1">
    <citation type="submission" date="2021-04" db="EMBL/GenBank/DDBJ databases">
        <title>Magnetospirillum sulfuroxidans sp. nov., a facultative chemolithoautotrophic sulfur-oxidizing alphaproteobacterium isolated from freshwater sediment and proposals for Paramagetospirillum gen. nov., and Magnetospirillaceae fam. nov.</title>
        <authorList>
            <person name="Koziaeva V."/>
            <person name="Geelhoed J.S."/>
            <person name="Sorokin D.Y."/>
            <person name="Grouzdev D.S."/>
        </authorList>
    </citation>
    <scope>NUCLEOTIDE SEQUENCE [LARGE SCALE GENOMIC DNA]</scope>
    <source>
        <strain evidence="7 8">J10</strain>
    </source>
</reference>
<evidence type="ECO:0000313" key="7">
    <source>
        <dbReference type="EMBL" id="MBR9972526.1"/>
    </source>
</evidence>
<evidence type="ECO:0000256" key="3">
    <source>
        <dbReference type="ARBA" id="ARBA00022670"/>
    </source>
</evidence>
<evidence type="ECO:0000259" key="6">
    <source>
        <dbReference type="PROSITE" id="PS00631"/>
    </source>
</evidence>
<dbReference type="Pfam" id="PF00883">
    <property type="entry name" value="Peptidase_M17"/>
    <property type="match status" value="1"/>
</dbReference>
<evidence type="ECO:0000256" key="5">
    <source>
        <dbReference type="ARBA" id="ARBA00023211"/>
    </source>
</evidence>
<keyword evidence="4" id="KW-0378">Hydrolase</keyword>